<dbReference type="Pfam" id="PF01663">
    <property type="entry name" value="Phosphodiest"/>
    <property type="match status" value="1"/>
</dbReference>
<keyword evidence="3" id="KW-1185">Reference proteome</keyword>
<accession>A0ABQ5Q3B4</accession>
<dbReference type="EMBL" id="BSDD01000001">
    <property type="protein sequence ID" value="GLH69173.1"/>
    <property type="molecule type" value="Genomic_DNA"/>
</dbReference>
<dbReference type="Gene3D" id="3.40.720.10">
    <property type="entry name" value="Alkaline Phosphatase, subunit A"/>
    <property type="match status" value="1"/>
</dbReference>
<evidence type="ECO:0000256" key="1">
    <source>
        <dbReference type="SAM" id="SignalP"/>
    </source>
</evidence>
<comment type="caution">
    <text evidence="2">The sequence shown here is derived from an EMBL/GenBank/DDBJ whole genome shotgun (WGS) entry which is preliminary data.</text>
</comment>
<reference evidence="2 3" key="1">
    <citation type="journal article" date="2023" name="Antonie Van Leeuwenhoek">
        <title>Mesoterricola silvestris gen. nov., sp. nov., Mesoterricola sediminis sp. nov., Geothrix oryzae sp. nov., Geothrix edaphica sp. nov., Geothrix rubra sp. nov., and Geothrix limicola sp. nov., six novel members of Acidobacteriota isolated from soils.</title>
        <authorList>
            <person name="Itoh H."/>
            <person name="Sugisawa Y."/>
            <person name="Mise K."/>
            <person name="Xu Z."/>
            <person name="Kuniyasu M."/>
            <person name="Ushijima N."/>
            <person name="Kawano K."/>
            <person name="Kobayashi E."/>
            <person name="Shiratori Y."/>
            <person name="Masuda Y."/>
            <person name="Senoo K."/>
        </authorList>
    </citation>
    <scope>NUCLEOTIDE SEQUENCE [LARGE SCALE GENOMIC DNA]</scope>
    <source>
        <strain evidence="2 3">Red803</strain>
    </source>
</reference>
<protein>
    <submittedName>
        <fullName evidence="2">Alkaline phosphatase family protein</fullName>
    </submittedName>
</protein>
<name>A0ABQ5Q3B4_9BACT</name>
<dbReference type="PANTHER" id="PTHR10151:SF120">
    <property type="entry name" value="BIS(5'-ADENOSYL)-TRIPHOSPHATASE"/>
    <property type="match status" value="1"/>
</dbReference>
<dbReference type="InterPro" id="IPR002591">
    <property type="entry name" value="Phosphodiest/P_Trfase"/>
</dbReference>
<keyword evidence="1" id="KW-0732">Signal</keyword>
<organism evidence="2 3">
    <name type="scientific">Geothrix rubra</name>
    <dbReference type="NCBI Taxonomy" id="2927977"/>
    <lineage>
        <taxon>Bacteria</taxon>
        <taxon>Pseudomonadati</taxon>
        <taxon>Acidobacteriota</taxon>
        <taxon>Holophagae</taxon>
        <taxon>Holophagales</taxon>
        <taxon>Holophagaceae</taxon>
        <taxon>Geothrix</taxon>
    </lineage>
</organism>
<dbReference type="CDD" id="cd16018">
    <property type="entry name" value="Enpp"/>
    <property type="match status" value="1"/>
</dbReference>
<feature type="chain" id="PRO_5046731785" evidence="1">
    <location>
        <begin position="21"/>
        <end position="393"/>
    </location>
</feature>
<feature type="signal peptide" evidence="1">
    <location>
        <begin position="1"/>
        <end position="20"/>
    </location>
</feature>
<dbReference type="Proteomes" id="UP001165089">
    <property type="component" value="Unassembled WGS sequence"/>
</dbReference>
<proteinExistence type="predicted"/>
<dbReference type="PANTHER" id="PTHR10151">
    <property type="entry name" value="ECTONUCLEOTIDE PYROPHOSPHATASE/PHOSPHODIESTERASE"/>
    <property type="match status" value="1"/>
</dbReference>
<evidence type="ECO:0000313" key="2">
    <source>
        <dbReference type="EMBL" id="GLH69173.1"/>
    </source>
</evidence>
<sequence>MRTVVLLASLLLAQVRIPAAQPPVAEPGPVLVISEDGLGADEFRPDTMPRMWALAEAGRRGAVLPPFPATTFNGHVTLATGCWPEHHGVVANAYVEPSDHHLVRAASRVEDIQREPLWVAATRSGVRTAVYHWVGATGPWQGVSPWRMQAFRLGHPDTEGMAWCESALADGAKLVMAYLSGTDEEGHLHGPGSAEVKAKLKQLDDELAPWLTRLRAEHPGLRVLLTADHGMAPMRHRISLPEVLEGLPVELITHGGSAYVYLQRPADAPRAAARLRKAGLTVWPRAEVPARYHLGGSARVGDLVVLAPEGTWLSQARTAREAATERHGRAGAHAYVPEVAAMRAWLVVLGDGRGPLADVPAWDVAPTVAQWLGIRWGQAPDGHAVGTLLEPSR</sequence>
<dbReference type="RefSeq" id="WP_285722995.1">
    <property type="nucleotide sequence ID" value="NZ_BSDD01000001.1"/>
</dbReference>
<evidence type="ECO:0000313" key="3">
    <source>
        <dbReference type="Proteomes" id="UP001165089"/>
    </source>
</evidence>
<dbReference type="SUPFAM" id="SSF53649">
    <property type="entry name" value="Alkaline phosphatase-like"/>
    <property type="match status" value="1"/>
</dbReference>
<gene>
    <name evidence="2" type="ORF">GETHPA_07060</name>
</gene>
<dbReference type="InterPro" id="IPR017850">
    <property type="entry name" value="Alkaline_phosphatase_core_sf"/>
</dbReference>